<keyword evidence="11" id="KW-0460">Magnesium</keyword>
<dbReference type="PANTHER" id="PTHR42945:SF1">
    <property type="entry name" value="HISTIDINE BIOSYNTHESIS BIFUNCTIONAL PROTEIN HIS7"/>
    <property type="match status" value="1"/>
</dbReference>
<sequence>MTARPPLSMLDLESAALGSRWPLAAVLDALPWNEDGLIAAITQQHDTGEVLMLAWMNRQALGETLESRQVCYWSRSRQRLWRKGETSGHRQHLVEARLDCDGDAVLLRVDQQGPACHTGRPNCFYNAIRDGEVHVISAPQENAS</sequence>
<organism evidence="13 14">
    <name type="scientific">Pseudomonas gingeri</name>
    <dbReference type="NCBI Taxonomy" id="117681"/>
    <lineage>
        <taxon>Bacteria</taxon>
        <taxon>Pseudomonadati</taxon>
        <taxon>Pseudomonadota</taxon>
        <taxon>Gammaproteobacteria</taxon>
        <taxon>Pseudomonadales</taxon>
        <taxon>Pseudomonadaceae</taxon>
        <taxon>Pseudomonas</taxon>
    </lineage>
</organism>
<comment type="subunit">
    <text evidence="11">Homodimer.</text>
</comment>
<dbReference type="PANTHER" id="PTHR42945">
    <property type="entry name" value="HISTIDINE BIOSYNTHESIS BIFUNCTIONAL PROTEIN"/>
    <property type="match status" value="1"/>
</dbReference>
<feature type="binding site" evidence="11">
    <location>
        <position position="100"/>
    </location>
    <ligand>
        <name>Zn(2+)</name>
        <dbReference type="ChEBI" id="CHEBI:29105"/>
        <note>ligand shared between dimeric partners</note>
    </ligand>
</feature>
<keyword evidence="8 11" id="KW-0028">Amino-acid biosynthesis</keyword>
<evidence type="ECO:0000313" key="13">
    <source>
        <dbReference type="EMBL" id="NWB44888.1"/>
    </source>
</evidence>
<comment type="similarity">
    <text evidence="11">Belongs to the PRA-CH family.</text>
</comment>
<feature type="binding site" evidence="11">
    <location>
        <position position="99"/>
    </location>
    <ligand>
        <name>Mg(2+)</name>
        <dbReference type="ChEBI" id="CHEBI:18420"/>
    </ligand>
</feature>
<proteinExistence type="inferred from homology"/>
<dbReference type="EC" id="3.5.4.19" evidence="11"/>
<evidence type="ECO:0000259" key="12">
    <source>
        <dbReference type="Pfam" id="PF01502"/>
    </source>
</evidence>
<dbReference type="UniPathway" id="UPA00031">
    <property type="reaction ID" value="UER00008"/>
</dbReference>
<dbReference type="GO" id="GO:0005737">
    <property type="term" value="C:cytoplasm"/>
    <property type="evidence" value="ECO:0007669"/>
    <property type="project" value="UniProtKB-SubCell"/>
</dbReference>
<evidence type="ECO:0000256" key="3">
    <source>
        <dbReference type="ARBA" id="ARBA00005169"/>
    </source>
</evidence>
<dbReference type="EMBL" id="JACAPU010000001">
    <property type="protein sequence ID" value="NWB44888.1"/>
    <property type="molecule type" value="Genomic_DNA"/>
</dbReference>
<evidence type="ECO:0000256" key="8">
    <source>
        <dbReference type="ARBA" id="ARBA00022605"/>
    </source>
</evidence>
<keyword evidence="10 11" id="KW-0368">Histidine biosynthesis</keyword>
<dbReference type="FunFam" id="3.10.20.810:FF:000001">
    <property type="entry name" value="Histidine biosynthesis bifunctional protein HisIE"/>
    <property type="match status" value="1"/>
</dbReference>
<comment type="similarity">
    <text evidence="6">In the N-terminal section; belongs to the PRA-CH family.</text>
</comment>
<feature type="binding site" evidence="11">
    <location>
        <position position="101"/>
    </location>
    <ligand>
        <name>Mg(2+)</name>
        <dbReference type="ChEBI" id="CHEBI:18420"/>
    </ligand>
</feature>
<dbReference type="GO" id="GO:0004635">
    <property type="term" value="F:phosphoribosyl-AMP cyclohydrolase activity"/>
    <property type="evidence" value="ECO:0007669"/>
    <property type="project" value="UniProtKB-UniRule"/>
</dbReference>
<accession>A0A7Y7W9G7</accession>
<dbReference type="GO" id="GO:0000105">
    <property type="term" value="P:L-histidine biosynthetic process"/>
    <property type="evidence" value="ECO:0007669"/>
    <property type="project" value="UniProtKB-UniRule"/>
</dbReference>
<dbReference type="SUPFAM" id="SSF141734">
    <property type="entry name" value="HisI-like"/>
    <property type="match status" value="1"/>
</dbReference>
<dbReference type="NCBIfam" id="NF000768">
    <property type="entry name" value="PRK00051.1"/>
    <property type="match status" value="1"/>
</dbReference>
<evidence type="ECO:0000256" key="1">
    <source>
        <dbReference type="ARBA" id="ARBA00000024"/>
    </source>
</evidence>
<keyword evidence="11" id="KW-0479">Metal-binding</keyword>
<evidence type="ECO:0000256" key="6">
    <source>
        <dbReference type="ARBA" id="ARBA00008299"/>
    </source>
</evidence>
<comment type="similarity">
    <text evidence="5">In the C-terminal section; belongs to the PRA-PH family.</text>
</comment>
<dbReference type="GO" id="GO:0000287">
    <property type="term" value="F:magnesium ion binding"/>
    <property type="evidence" value="ECO:0007669"/>
    <property type="project" value="UniProtKB-UniRule"/>
</dbReference>
<comment type="cofactor">
    <cofactor evidence="11">
        <name>Mg(2+)</name>
        <dbReference type="ChEBI" id="CHEBI:18420"/>
    </cofactor>
    <text evidence="11">Binds 1 Mg(2+) ion per subunit.</text>
</comment>
<dbReference type="InterPro" id="IPR002496">
    <property type="entry name" value="PRib_AMP_CycHydrolase_dom"/>
</dbReference>
<evidence type="ECO:0000256" key="2">
    <source>
        <dbReference type="ARBA" id="ARBA00001460"/>
    </source>
</evidence>
<keyword evidence="9 11" id="KW-0378">Hydrolase</keyword>
<feature type="binding site" evidence="11">
    <location>
        <position position="103"/>
    </location>
    <ligand>
        <name>Mg(2+)</name>
        <dbReference type="ChEBI" id="CHEBI:18420"/>
    </ligand>
</feature>
<comment type="pathway">
    <text evidence="4">Amino-acid biosynthesis; L-histidine biosynthesis; L-histidine from 5-phospho-alpha-D-ribose 1-diphosphate: step 2/9.</text>
</comment>
<evidence type="ECO:0000256" key="9">
    <source>
        <dbReference type="ARBA" id="ARBA00022801"/>
    </source>
</evidence>
<dbReference type="Pfam" id="PF01502">
    <property type="entry name" value="PRA-CH"/>
    <property type="match status" value="1"/>
</dbReference>
<comment type="cofactor">
    <cofactor evidence="11">
        <name>Zn(2+)</name>
        <dbReference type="ChEBI" id="CHEBI:29105"/>
    </cofactor>
    <text evidence="11">Binds 1 zinc ion per subunit.</text>
</comment>
<name>A0A7Y7W9G7_9PSED</name>
<protein>
    <recommendedName>
        <fullName evidence="11">Phosphoribosyl-AMP cyclohydrolase</fullName>
        <shortName evidence="11">PRA-CH</shortName>
        <ecNumber evidence="11">3.5.4.19</ecNumber>
    </recommendedName>
</protein>
<feature type="domain" description="Phosphoribosyl-AMP cyclohydrolase" evidence="12">
    <location>
        <begin position="52"/>
        <end position="125"/>
    </location>
</feature>
<keyword evidence="11" id="KW-0862">Zinc</keyword>
<comment type="catalytic activity">
    <reaction evidence="2">
        <text>1-(5-phospho-beta-D-ribosyl)-ATP + H2O = 1-(5-phospho-beta-D-ribosyl)-5'-AMP + diphosphate + H(+)</text>
        <dbReference type="Rhea" id="RHEA:22828"/>
        <dbReference type="ChEBI" id="CHEBI:15377"/>
        <dbReference type="ChEBI" id="CHEBI:15378"/>
        <dbReference type="ChEBI" id="CHEBI:33019"/>
        <dbReference type="ChEBI" id="CHEBI:59457"/>
        <dbReference type="ChEBI" id="CHEBI:73183"/>
        <dbReference type="EC" id="3.6.1.31"/>
    </reaction>
</comment>
<comment type="function">
    <text evidence="11">Catalyzes the hydrolysis of the adenine ring of phosphoribosyl-AMP.</text>
</comment>
<gene>
    <name evidence="11 13" type="primary">hisI</name>
    <name evidence="13" type="ORF">HX829_00145</name>
</gene>
<feature type="binding site" evidence="11">
    <location>
        <position position="123"/>
    </location>
    <ligand>
        <name>Zn(2+)</name>
        <dbReference type="ChEBI" id="CHEBI:29105"/>
        <note>ligand shared between dimeric partners</note>
    </ligand>
</feature>
<evidence type="ECO:0000256" key="11">
    <source>
        <dbReference type="HAMAP-Rule" id="MF_01021"/>
    </source>
</evidence>
<dbReference type="Gene3D" id="3.10.20.810">
    <property type="entry name" value="Phosphoribosyl-AMP cyclohydrolase"/>
    <property type="match status" value="1"/>
</dbReference>
<comment type="pathway">
    <text evidence="3 11">Amino-acid biosynthesis; L-histidine biosynthesis; L-histidine from 5-phospho-alpha-D-ribose 1-diphosphate: step 3/9.</text>
</comment>
<comment type="subcellular location">
    <subcellularLocation>
        <location evidence="11">Cytoplasm</location>
    </subcellularLocation>
</comment>
<evidence type="ECO:0000256" key="7">
    <source>
        <dbReference type="ARBA" id="ARBA00022490"/>
    </source>
</evidence>
<reference evidence="13 14" key="1">
    <citation type="submission" date="2020-04" db="EMBL/GenBank/DDBJ databases">
        <title>Molecular characterization of pseudomonads from Agaricus bisporus reveal novel blotch 2 pathogens in Western Europe.</title>
        <authorList>
            <person name="Taparia T."/>
            <person name="Krijger M."/>
            <person name="Haynes E."/>
            <person name="Elpinstone J.G."/>
            <person name="Noble R."/>
            <person name="Van Der Wolf J."/>
        </authorList>
    </citation>
    <scope>NUCLEOTIDE SEQUENCE [LARGE SCALE GENOMIC DNA]</scope>
    <source>
        <strain evidence="13 14">F1001</strain>
    </source>
</reference>
<dbReference type="GO" id="GO:0008270">
    <property type="term" value="F:zinc ion binding"/>
    <property type="evidence" value="ECO:0007669"/>
    <property type="project" value="UniProtKB-UniRule"/>
</dbReference>
<dbReference type="GO" id="GO:0004636">
    <property type="term" value="F:phosphoribosyl-ATP diphosphatase activity"/>
    <property type="evidence" value="ECO:0007669"/>
    <property type="project" value="UniProtKB-EC"/>
</dbReference>
<evidence type="ECO:0000256" key="5">
    <source>
        <dbReference type="ARBA" id="ARBA00007731"/>
    </source>
</evidence>
<keyword evidence="7 11" id="KW-0963">Cytoplasm</keyword>
<comment type="caution">
    <text evidence="13">The sequence shown here is derived from an EMBL/GenBank/DDBJ whole genome shotgun (WGS) entry which is preliminary data.</text>
</comment>
<dbReference type="InterPro" id="IPR038019">
    <property type="entry name" value="PRib_AMP_CycHydrolase_sf"/>
</dbReference>
<comment type="catalytic activity">
    <reaction evidence="1 11">
        <text>1-(5-phospho-beta-D-ribosyl)-5'-AMP + H2O = 1-(5-phospho-beta-D-ribosyl)-5-[(5-phospho-beta-D-ribosylamino)methylideneamino]imidazole-4-carboxamide</text>
        <dbReference type="Rhea" id="RHEA:20049"/>
        <dbReference type="ChEBI" id="CHEBI:15377"/>
        <dbReference type="ChEBI" id="CHEBI:58435"/>
        <dbReference type="ChEBI" id="CHEBI:59457"/>
        <dbReference type="EC" id="3.5.4.19"/>
    </reaction>
</comment>
<evidence type="ECO:0000313" key="14">
    <source>
        <dbReference type="Proteomes" id="UP000582981"/>
    </source>
</evidence>
<evidence type="ECO:0000256" key="4">
    <source>
        <dbReference type="ARBA" id="ARBA00005204"/>
    </source>
</evidence>
<dbReference type="Proteomes" id="UP000582981">
    <property type="component" value="Unassembled WGS sequence"/>
</dbReference>
<evidence type="ECO:0000256" key="10">
    <source>
        <dbReference type="ARBA" id="ARBA00023102"/>
    </source>
</evidence>
<feature type="binding site" evidence="11">
    <location>
        <position position="116"/>
    </location>
    <ligand>
        <name>Zn(2+)</name>
        <dbReference type="ChEBI" id="CHEBI:29105"/>
        <note>ligand shared between dimeric partners</note>
    </ligand>
</feature>
<dbReference type="InterPro" id="IPR026660">
    <property type="entry name" value="PRA-CH"/>
</dbReference>
<dbReference type="RefSeq" id="WP_100939872.1">
    <property type="nucleotide sequence ID" value="NZ_JACAPU010000001.1"/>
</dbReference>
<dbReference type="AlphaFoldDB" id="A0A7Y7W9G7"/>
<dbReference type="HAMAP" id="MF_01021">
    <property type="entry name" value="HisI"/>
    <property type="match status" value="1"/>
</dbReference>